<evidence type="ECO:0008006" key="2">
    <source>
        <dbReference type="Google" id="ProtNLM"/>
    </source>
</evidence>
<accession>A0AB39I4A4</accession>
<name>A0AB39I4A4_9PSED</name>
<protein>
    <recommendedName>
        <fullName evidence="2">DUF2513 domain-containing protein</fullName>
    </recommendedName>
</protein>
<reference evidence="1" key="1">
    <citation type="submission" date="2024-07" db="EMBL/GenBank/DDBJ databases">
        <title>Identification and characteristics of a novel species of coltsfoot's symbiotic bacteria.</title>
        <authorList>
            <person name="Juszczyk A."/>
            <person name="Jasielczuk I."/>
            <person name="Gurgul A."/>
            <person name="Rogala M."/>
            <person name="Kowalczyk A."/>
            <person name="Szmatola T."/>
            <person name="Kosecka-Strojek M."/>
            <person name="Arent Z."/>
            <person name="Latowski D."/>
        </authorList>
    </citation>
    <scope>NUCLEOTIDE SEQUENCE</scope>
    <source>
        <strain evidence="1">Hg7Tf</strain>
    </source>
</reference>
<organism evidence="1">
    <name type="scientific">Pseudomonas sp. Hg7Tf</name>
    <dbReference type="NCBI Taxonomy" id="3236988"/>
    <lineage>
        <taxon>Bacteria</taxon>
        <taxon>Pseudomonadati</taxon>
        <taxon>Pseudomonadota</taxon>
        <taxon>Gammaproteobacteria</taxon>
        <taxon>Pseudomonadales</taxon>
        <taxon>Pseudomonadaceae</taxon>
        <taxon>Pseudomonas</taxon>
    </lineage>
</organism>
<dbReference type="RefSeq" id="WP_280041247.1">
    <property type="nucleotide sequence ID" value="NZ_CP162607.1"/>
</dbReference>
<dbReference type="EMBL" id="CP162607">
    <property type="protein sequence ID" value="XDK38238.1"/>
    <property type="molecule type" value="Genomic_DNA"/>
</dbReference>
<sequence>MAKTNIERFDEMSADILAFLYERFPIPSSVGPDVAGLTVVKYLEYDPVSEVAVTEGERDPETEFFEATLAWLVHAGFITNKAAPVNIFVYVLTPYGLQALKHVPKPSLGAETLGEKLSQATKSGAKTVASEVLNQTLSIGVQLLTKPMGL</sequence>
<dbReference type="AlphaFoldDB" id="A0AB39I4A4"/>
<proteinExistence type="predicted"/>
<gene>
    <name evidence="1" type="ORF">AB4Y39_06125</name>
</gene>
<evidence type="ECO:0000313" key="1">
    <source>
        <dbReference type="EMBL" id="XDK38238.1"/>
    </source>
</evidence>